<evidence type="ECO:0000256" key="1">
    <source>
        <dbReference type="ARBA" id="ARBA00005417"/>
    </source>
</evidence>
<protein>
    <recommendedName>
        <fullName evidence="2">ABC transporter domain-containing protein</fullName>
    </recommendedName>
</protein>
<organism evidence="3">
    <name type="scientific">marine sediment metagenome</name>
    <dbReference type="NCBI Taxonomy" id="412755"/>
    <lineage>
        <taxon>unclassified sequences</taxon>
        <taxon>metagenomes</taxon>
        <taxon>ecological metagenomes</taxon>
    </lineage>
</organism>
<gene>
    <name evidence="3" type="ORF">S01H1_07990</name>
</gene>
<comment type="similarity">
    <text evidence="1">Belongs to the ABC transporter superfamily.</text>
</comment>
<dbReference type="GO" id="GO:0016887">
    <property type="term" value="F:ATP hydrolysis activity"/>
    <property type="evidence" value="ECO:0007669"/>
    <property type="project" value="InterPro"/>
</dbReference>
<dbReference type="SUPFAM" id="SSF52540">
    <property type="entry name" value="P-loop containing nucleoside triphosphate hydrolases"/>
    <property type="match status" value="1"/>
</dbReference>
<dbReference type="AlphaFoldDB" id="X0RW30"/>
<sequence length="96" mass="10792">MIHVNALEFYYHKGGFSLNVAELIVEKREKVAVIGSSGSGKTTLLNLIAGIFTPNAGMIRVGDVSINDLNDSRRRDFRITHMGFIFQDFELLDYLN</sequence>
<dbReference type="PANTHER" id="PTHR42798">
    <property type="entry name" value="LIPOPROTEIN-RELEASING SYSTEM ATP-BINDING PROTEIN LOLD"/>
    <property type="match status" value="1"/>
</dbReference>
<dbReference type="InterPro" id="IPR027417">
    <property type="entry name" value="P-loop_NTPase"/>
</dbReference>
<feature type="non-terminal residue" evidence="3">
    <location>
        <position position="96"/>
    </location>
</feature>
<proteinExistence type="inferred from homology"/>
<dbReference type="Gene3D" id="3.40.50.300">
    <property type="entry name" value="P-loop containing nucleotide triphosphate hydrolases"/>
    <property type="match status" value="1"/>
</dbReference>
<accession>X0RW30</accession>
<name>X0RW30_9ZZZZ</name>
<comment type="caution">
    <text evidence="3">The sequence shown here is derived from an EMBL/GenBank/DDBJ whole genome shotgun (WGS) entry which is preliminary data.</text>
</comment>
<reference evidence="3" key="1">
    <citation type="journal article" date="2014" name="Front. Microbiol.">
        <title>High frequency of phylogenetically diverse reductive dehalogenase-homologous genes in deep subseafloor sedimentary metagenomes.</title>
        <authorList>
            <person name="Kawai M."/>
            <person name="Futagami T."/>
            <person name="Toyoda A."/>
            <person name="Takaki Y."/>
            <person name="Nishi S."/>
            <person name="Hori S."/>
            <person name="Arai W."/>
            <person name="Tsubouchi T."/>
            <person name="Morono Y."/>
            <person name="Uchiyama I."/>
            <person name="Ito T."/>
            <person name="Fujiyama A."/>
            <person name="Inagaki F."/>
            <person name="Takami H."/>
        </authorList>
    </citation>
    <scope>NUCLEOTIDE SEQUENCE</scope>
    <source>
        <strain evidence="3">Expedition CK06-06</strain>
    </source>
</reference>
<dbReference type="EMBL" id="BARS01004099">
    <property type="protein sequence ID" value="GAF72993.1"/>
    <property type="molecule type" value="Genomic_DNA"/>
</dbReference>
<dbReference type="GO" id="GO:0005524">
    <property type="term" value="F:ATP binding"/>
    <property type="evidence" value="ECO:0007669"/>
    <property type="project" value="InterPro"/>
</dbReference>
<dbReference type="PANTHER" id="PTHR42798:SF7">
    <property type="entry name" value="ALPHA-D-RIBOSE 1-METHYLPHOSPHONATE 5-TRIPHOSPHATE SYNTHASE SUBUNIT PHNL"/>
    <property type="match status" value="1"/>
</dbReference>
<evidence type="ECO:0000313" key="3">
    <source>
        <dbReference type="EMBL" id="GAF72993.1"/>
    </source>
</evidence>
<dbReference type="InterPro" id="IPR003439">
    <property type="entry name" value="ABC_transporter-like_ATP-bd"/>
</dbReference>
<evidence type="ECO:0000259" key="2">
    <source>
        <dbReference type="Pfam" id="PF00005"/>
    </source>
</evidence>
<feature type="domain" description="ABC transporter" evidence="2">
    <location>
        <begin position="19"/>
        <end position="92"/>
    </location>
</feature>
<dbReference type="Pfam" id="PF00005">
    <property type="entry name" value="ABC_tran"/>
    <property type="match status" value="1"/>
</dbReference>